<sequence length="680" mass="76826">MIEKVLSHYRLKLQFTFLLSALGIPLIVFFLYGVHSAYDQYLISENVVNLVRFSKSIAKVIHETQKERGKSNIYAAAFNANVKAELDQQRKIADTEWAGLEKLSSEEFTDKTFALKRIRSVWLNERDRLDTFGRTPEEIQKEYTAILTDLLKLAELQTAAGESVYSDRIRQMNLFFLWKDSAGQLRSNLNVSLTKKEFTKERYNLCLSALAQMQFITALFENSSISSRVKDFVKQYYEGKYLDITTFLSEQRDRLPEISQEEWWKISTEKMDLLQSFILSEADLLLQEAEMERTANLNFLLFFTLLSSFAFAISFFIAQSVAGRINRELGLVSLAMKESENGKLNIWKAKEGKDEISSLSRSFSSLSTIYRDLITQLQGNVQETKSISDECVSLADNFQKTSLSIASGSEEISAASEEILSQTDSVKMAIENSEKNVQNIKTDILRSSQIASEINRLIQRLSQNADVLEANAQHGSQMMVQLKRQMSDIQNHSVEINQVLKMIYEISGKTNLLSLNAAIEAARAGESGRGFAVVADSIANLAQNSANSVKQIETIIQKLNDSISIGASNIEENLNSLEKINSSTSDNHNQIKEVSNQVETSVESANLIETQILEISERFLEIKQATEENSEAIKSIQQGISAMSEEAEELSRDTTHLRGRMNLLEESNQNLLNRISFFKT</sequence>
<keyword evidence="1 3" id="KW-0807">Transducer</keyword>
<evidence type="ECO:0000256" key="3">
    <source>
        <dbReference type="PROSITE-ProRule" id="PRU00284"/>
    </source>
</evidence>
<dbReference type="GO" id="GO:0006935">
    <property type="term" value="P:chemotaxis"/>
    <property type="evidence" value="ECO:0007669"/>
    <property type="project" value="InterPro"/>
</dbReference>
<keyword evidence="4" id="KW-0472">Membrane</keyword>
<accession>A0A2P2E0H5</accession>
<keyword evidence="4" id="KW-1133">Transmembrane helix</keyword>
<evidence type="ECO:0000313" key="6">
    <source>
        <dbReference type="EMBL" id="GBF50388.1"/>
    </source>
</evidence>
<dbReference type="SUPFAM" id="SSF58104">
    <property type="entry name" value="Methyl-accepting chemotaxis protein (MCP) signaling domain"/>
    <property type="match status" value="1"/>
</dbReference>
<dbReference type="PANTHER" id="PTHR32089">
    <property type="entry name" value="METHYL-ACCEPTING CHEMOTAXIS PROTEIN MCPB"/>
    <property type="match status" value="1"/>
</dbReference>
<reference evidence="6 7" key="1">
    <citation type="submission" date="2018-02" db="EMBL/GenBank/DDBJ databases">
        <title>Novel Leptospira species isolated from soil and water in Japan.</title>
        <authorList>
            <person name="Nakao R."/>
            <person name="Masuzawa T."/>
        </authorList>
    </citation>
    <scope>NUCLEOTIDE SEQUENCE [LARGE SCALE GENOMIC DNA]</scope>
    <source>
        <strain evidence="6 7">YH101</strain>
    </source>
</reference>
<dbReference type="InterPro" id="IPR013587">
    <property type="entry name" value="Nitrate/nitrite_sensing"/>
</dbReference>
<dbReference type="AlphaFoldDB" id="A0A2P2E0H5"/>
<name>A0A2P2E0H5_9LEPT</name>
<dbReference type="InterPro" id="IPR004089">
    <property type="entry name" value="MCPsignal_dom"/>
</dbReference>
<dbReference type="RefSeq" id="WP_167836963.1">
    <property type="nucleotide sequence ID" value="NZ_BFBB01000004.1"/>
</dbReference>
<dbReference type="SMART" id="SM00283">
    <property type="entry name" value="MA"/>
    <property type="match status" value="1"/>
</dbReference>
<comment type="caution">
    <text evidence="6">The sequence shown here is derived from an EMBL/GenBank/DDBJ whole genome shotgun (WGS) entry which is preliminary data.</text>
</comment>
<keyword evidence="4" id="KW-0812">Transmembrane</keyword>
<gene>
    <name evidence="6" type="ORF">LPTSP4_19130</name>
</gene>
<evidence type="ECO:0000259" key="5">
    <source>
        <dbReference type="PROSITE" id="PS50111"/>
    </source>
</evidence>
<protein>
    <recommendedName>
        <fullName evidence="5">Methyl-accepting transducer domain-containing protein</fullName>
    </recommendedName>
</protein>
<dbReference type="PROSITE" id="PS50111">
    <property type="entry name" value="CHEMOTAXIS_TRANSDUC_2"/>
    <property type="match status" value="1"/>
</dbReference>
<dbReference type="InterPro" id="IPR004090">
    <property type="entry name" value="Chemotax_Me-accpt_rcpt"/>
</dbReference>
<comment type="similarity">
    <text evidence="2">Belongs to the methyl-accepting chemotaxis (MCP) protein family.</text>
</comment>
<dbReference type="GO" id="GO:0004888">
    <property type="term" value="F:transmembrane signaling receptor activity"/>
    <property type="evidence" value="ECO:0007669"/>
    <property type="project" value="InterPro"/>
</dbReference>
<evidence type="ECO:0000256" key="4">
    <source>
        <dbReference type="SAM" id="Phobius"/>
    </source>
</evidence>
<dbReference type="GO" id="GO:0007165">
    <property type="term" value="P:signal transduction"/>
    <property type="evidence" value="ECO:0007669"/>
    <property type="project" value="UniProtKB-KW"/>
</dbReference>
<organism evidence="6 7">
    <name type="scientific">Leptospira ryugenii</name>
    <dbReference type="NCBI Taxonomy" id="1917863"/>
    <lineage>
        <taxon>Bacteria</taxon>
        <taxon>Pseudomonadati</taxon>
        <taxon>Spirochaetota</taxon>
        <taxon>Spirochaetia</taxon>
        <taxon>Leptospirales</taxon>
        <taxon>Leptospiraceae</taxon>
        <taxon>Leptospira</taxon>
    </lineage>
</organism>
<dbReference type="Gene3D" id="1.10.287.950">
    <property type="entry name" value="Methyl-accepting chemotaxis protein"/>
    <property type="match status" value="1"/>
</dbReference>
<proteinExistence type="inferred from homology"/>
<dbReference type="GO" id="GO:0016020">
    <property type="term" value="C:membrane"/>
    <property type="evidence" value="ECO:0007669"/>
    <property type="project" value="InterPro"/>
</dbReference>
<dbReference type="PANTHER" id="PTHR32089:SF112">
    <property type="entry name" value="LYSOZYME-LIKE PROTEIN-RELATED"/>
    <property type="match status" value="1"/>
</dbReference>
<dbReference type="PRINTS" id="PR00260">
    <property type="entry name" value="CHEMTRNSDUCR"/>
</dbReference>
<feature type="domain" description="Methyl-accepting transducer" evidence="5">
    <location>
        <begin position="401"/>
        <end position="644"/>
    </location>
</feature>
<dbReference type="EMBL" id="BFBB01000004">
    <property type="protein sequence ID" value="GBF50388.1"/>
    <property type="molecule type" value="Genomic_DNA"/>
</dbReference>
<dbReference type="Pfam" id="PF08376">
    <property type="entry name" value="NIT"/>
    <property type="match status" value="1"/>
</dbReference>
<evidence type="ECO:0000256" key="1">
    <source>
        <dbReference type="ARBA" id="ARBA00023224"/>
    </source>
</evidence>
<dbReference type="Proteomes" id="UP000245133">
    <property type="component" value="Unassembled WGS sequence"/>
</dbReference>
<feature type="transmembrane region" description="Helical" evidence="4">
    <location>
        <begin position="15"/>
        <end position="34"/>
    </location>
</feature>
<dbReference type="Pfam" id="PF00015">
    <property type="entry name" value="MCPsignal"/>
    <property type="match status" value="1"/>
</dbReference>
<evidence type="ECO:0000313" key="7">
    <source>
        <dbReference type="Proteomes" id="UP000245133"/>
    </source>
</evidence>
<keyword evidence="7" id="KW-1185">Reference proteome</keyword>
<feature type="transmembrane region" description="Helical" evidence="4">
    <location>
        <begin position="299"/>
        <end position="318"/>
    </location>
</feature>
<evidence type="ECO:0000256" key="2">
    <source>
        <dbReference type="ARBA" id="ARBA00029447"/>
    </source>
</evidence>